<dbReference type="PROSITE" id="PS00211">
    <property type="entry name" value="ABC_TRANSPORTER_1"/>
    <property type="match status" value="1"/>
</dbReference>
<feature type="region of interest" description="Disordered" evidence="9">
    <location>
        <begin position="742"/>
        <end position="795"/>
    </location>
</feature>
<dbReference type="FunFam" id="3.40.50.300:FF:000054">
    <property type="entry name" value="ABC multidrug transporter atrF"/>
    <property type="match status" value="1"/>
</dbReference>
<feature type="transmembrane region" description="Helical" evidence="10">
    <location>
        <begin position="1193"/>
        <end position="1226"/>
    </location>
</feature>
<feature type="domain" description="ABC transporter" evidence="11">
    <location>
        <begin position="58"/>
        <end position="319"/>
    </location>
</feature>
<evidence type="ECO:0000256" key="9">
    <source>
        <dbReference type="SAM" id="MobiDB-lite"/>
    </source>
</evidence>
<dbReference type="EMBL" id="MNUE01000001">
    <property type="protein sequence ID" value="OJD40622.1"/>
    <property type="molecule type" value="Genomic_DNA"/>
</dbReference>
<dbReference type="Pfam" id="PF19055">
    <property type="entry name" value="ABC2_membrane_7"/>
    <property type="match status" value="1"/>
</dbReference>
<keyword evidence="6" id="KW-0067">ATP-binding</keyword>
<dbReference type="PANTHER" id="PTHR19241">
    <property type="entry name" value="ATP-BINDING CASSETTE TRANSPORTER"/>
    <property type="match status" value="1"/>
</dbReference>
<dbReference type="GO" id="GO:0016020">
    <property type="term" value="C:membrane"/>
    <property type="evidence" value="ECO:0007669"/>
    <property type="project" value="UniProtKB-SubCell"/>
</dbReference>
<comment type="caution">
    <text evidence="12">The sequence shown here is derived from an EMBL/GenBank/DDBJ whole genome shotgun (WGS) entry which is preliminary data.</text>
</comment>
<proteinExistence type="inferred from homology"/>
<accession>A0A1J9RGF5</accession>
<feature type="transmembrane region" description="Helical" evidence="10">
    <location>
        <begin position="1271"/>
        <end position="1293"/>
    </location>
</feature>
<evidence type="ECO:0000313" key="12">
    <source>
        <dbReference type="EMBL" id="OJD40622.1"/>
    </source>
</evidence>
<dbReference type="Pfam" id="PF00005">
    <property type="entry name" value="ABC_tran"/>
    <property type="match status" value="2"/>
</dbReference>
<keyword evidence="3" id="KW-0813">Transport</keyword>
<feature type="transmembrane region" description="Helical" evidence="10">
    <location>
        <begin position="681"/>
        <end position="706"/>
    </location>
</feature>
<dbReference type="OrthoDB" id="245989at2759"/>
<dbReference type="Gene3D" id="3.40.50.300">
    <property type="entry name" value="P-loop containing nucleotide triphosphate hydrolases"/>
    <property type="match status" value="2"/>
</dbReference>
<dbReference type="PROSITE" id="PS50893">
    <property type="entry name" value="ABC_TRANSPORTER_2"/>
    <property type="match status" value="2"/>
</dbReference>
<protein>
    <submittedName>
        <fullName evidence="12">Abc transporter pmr5</fullName>
    </submittedName>
</protein>
<dbReference type="InterPro" id="IPR017871">
    <property type="entry name" value="ABC_transporter-like_CS"/>
</dbReference>
<evidence type="ECO:0000256" key="7">
    <source>
        <dbReference type="ARBA" id="ARBA00022989"/>
    </source>
</evidence>
<feature type="region of interest" description="Disordered" evidence="9">
    <location>
        <begin position="714"/>
        <end position="733"/>
    </location>
</feature>
<dbReference type="InterPro" id="IPR010929">
    <property type="entry name" value="PDR_CDR_ABC"/>
</dbReference>
<feature type="transmembrane region" description="Helical" evidence="10">
    <location>
        <begin position="1156"/>
        <end position="1173"/>
    </location>
</feature>
<dbReference type="GO" id="GO:0016887">
    <property type="term" value="F:ATP hydrolysis activity"/>
    <property type="evidence" value="ECO:0007669"/>
    <property type="project" value="InterPro"/>
</dbReference>
<feature type="compositionally biased region" description="Polar residues" evidence="9">
    <location>
        <begin position="755"/>
        <end position="772"/>
    </location>
</feature>
<gene>
    <name evidence="12" type="ORF">BKCO1_1000607</name>
</gene>
<feature type="region of interest" description="Disordered" evidence="9">
    <location>
        <begin position="1"/>
        <end position="20"/>
    </location>
</feature>
<feature type="transmembrane region" description="Helical" evidence="10">
    <location>
        <begin position="432"/>
        <end position="452"/>
    </location>
</feature>
<sequence>MASTKTTPSRADRLPIHRPSGRSLGLTFHALTVHAAAAAATRPTVPDVPELLRRAVAVPLALLSRRRTATPLRTTILHPITGVVYPGECLLVLGRPGAGCSTALRVLANERAPFARVEVEGELRYAGLGADAVASGYGDEVVYCGEEDVHCARLGVGETVRFAVRLHGGGARGHRRLGDGREGGGFDVEGVTGALLAALGIGHVAGTVVGDSYVRGVSGGERRRVSLAEALAGNPAVASWDDPIRGLDSSAALRFLRMLKEMSRATGMANVATLYQASESMYAECFDRVMVLYEGRMVYCGRTGEAKGYFEDLGFVCRSRQTTAEFLTAVTSPVERVVRQDQQGPVPLDPDSMARAFIESDHYRRLQADRAHYDATISSNPSYVRAFAAEHARLRSRGALPRSRHSASLWTQTLVVTRRHFQLVRNDLRSHLVGFLVALTAALINGSAFYHAPKTSTGSFMKGGGIFFTLIYFFLAALPHVTATVSGRTLLAKQHRLGILHPAALVLGQTLGDVPLAVSEVLVFTAPYYFLLGLDSTSAAAFFTFFAVLSAFYCAALSLFRALGAWAPGHNVALLAAGAALPVCQLYAGYAPSVPEALAWGKWLRRVSPSPWALEALLANEFGRIELACTEDQLVPSGDGYGGGYQGCPLPGVAKGETSVGGEAYLRAYFGYETGHLWRNFGIVVAMWAVYVGLAVVGLMVTVRLAGNDGGVSFKRGAKMTTHGDGEKPLSRDADADLDVEKLAGSPKPAPSPSNPRLATSPSISVRGSPQDSECEKDESSGEDEQQAQAPAATASAATLTFDKVTYTINVNGREKRLLNEVSGFVKPGQLTALMGASGAGKTTLLDTLAQRKTDGTVCGEVLLNGRPLTAAFGRACGFCMQQDVHEPNATVREALQFSAVMRQPAEVAEAEKLSYVESIIELLELGPIADAIIGKPGVAGLGVEERKRVTIGVELAAKPSALLFLDEPTSGLDSQAAFSIVRFLHKIAAQGIPVLCTIHQPSGIIFGMFDHVLLLAPGGNTLYFGKTGPNCQTVVDYFARYGAIMGENENPAEFILNTATTAKDPRNGLGPHLCTSLRPEGDNPNTAAASASAHRAFALSLPQQILKVTKRHFVSTWRDGPYNLSKLFKCLFVELFIAFSFYHPSSTLQGTQNRVLFFLIFSWLVPALMPDIQSSWFAAHSLYTAREKNGTYTLPALVSALVLVELPAQCASLSLVFLCVYWTLGYPATATQAGYEYLLFVLYAAFGTGFAQCIAACCPTERLAGCANSLSWVVLTAFAGAAVPHALMNAFYRRWMFWADPLRYLVGGSAANVMHGLEVRCAERDLTRFDPPPGETCGAYMARYLARSAGYLVDAEARKDCGYCGYKTGDEYAASLDFRWEGRWRDLGIFVVFCVGNIVLAFVVPLWRERGLKGLWRRG</sequence>
<dbReference type="GO" id="GO:0140359">
    <property type="term" value="F:ABC-type transporter activity"/>
    <property type="evidence" value="ECO:0007669"/>
    <property type="project" value="InterPro"/>
</dbReference>
<evidence type="ECO:0000313" key="13">
    <source>
        <dbReference type="Proteomes" id="UP000183809"/>
    </source>
</evidence>
<evidence type="ECO:0000256" key="3">
    <source>
        <dbReference type="ARBA" id="ARBA00022448"/>
    </source>
</evidence>
<evidence type="ECO:0000256" key="6">
    <source>
        <dbReference type="ARBA" id="ARBA00022840"/>
    </source>
</evidence>
<dbReference type="CDD" id="cd03232">
    <property type="entry name" value="ABCG_PDR_domain2"/>
    <property type="match status" value="1"/>
</dbReference>
<feature type="transmembrane region" description="Helical" evidence="10">
    <location>
        <begin position="1388"/>
        <end position="1408"/>
    </location>
</feature>
<dbReference type="InterPro" id="IPR003439">
    <property type="entry name" value="ABC_transporter-like_ATP-bd"/>
</dbReference>
<keyword evidence="5" id="KW-0547">Nucleotide-binding</keyword>
<dbReference type="InterPro" id="IPR003593">
    <property type="entry name" value="AAA+_ATPase"/>
</dbReference>
<evidence type="ECO:0000256" key="10">
    <source>
        <dbReference type="SAM" id="Phobius"/>
    </source>
</evidence>
<dbReference type="Pfam" id="PF06422">
    <property type="entry name" value="PDR_CDR"/>
    <property type="match status" value="1"/>
</dbReference>
<reference evidence="12 13" key="1">
    <citation type="submission" date="2016-10" db="EMBL/GenBank/DDBJ databases">
        <title>Proteomics and genomics reveal pathogen-plant mechanisms compatible with a hemibiotrophic lifestyle of Diplodia corticola.</title>
        <authorList>
            <person name="Fernandes I."/>
            <person name="De Jonge R."/>
            <person name="Van De Peer Y."/>
            <person name="Devreese B."/>
            <person name="Alves A."/>
            <person name="Esteves A.C."/>
        </authorList>
    </citation>
    <scope>NUCLEOTIDE SEQUENCE [LARGE SCALE GENOMIC DNA]</scope>
    <source>
        <strain evidence="12 13">CBS 112549</strain>
    </source>
</reference>
<feature type="compositionally biased region" description="Acidic residues" evidence="9">
    <location>
        <begin position="773"/>
        <end position="786"/>
    </location>
</feature>
<keyword evidence="13" id="KW-1185">Reference proteome</keyword>
<feature type="transmembrane region" description="Helical" evidence="10">
    <location>
        <begin position="538"/>
        <end position="560"/>
    </location>
</feature>
<evidence type="ECO:0000256" key="1">
    <source>
        <dbReference type="ARBA" id="ARBA00004141"/>
    </source>
</evidence>
<keyword evidence="8 10" id="KW-0472">Membrane</keyword>
<dbReference type="InterPro" id="IPR034003">
    <property type="entry name" value="ABCG_PDR_2"/>
</dbReference>
<dbReference type="InterPro" id="IPR043926">
    <property type="entry name" value="ABCG_dom"/>
</dbReference>
<feature type="domain" description="ABC transporter" evidence="11">
    <location>
        <begin position="800"/>
        <end position="1043"/>
    </location>
</feature>
<dbReference type="RefSeq" id="XP_020135465.1">
    <property type="nucleotide sequence ID" value="XM_020270023.1"/>
</dbReference>
<dbReference type="GO" id="GO:0005524">
    <property type="term" value="F:ATP binding"/>
    <property type="evidence" value="ECO:0007669"/>
    <property type="project" value="UniProtKB-KW"/>
</dbReference>
<dbReference type="InterPro" id="IPR027417">
    <property type="entry name" value="P-loop_NTPase"/>
</dbReference>
<dbReference type="InterPro" id="IPR013525">
    <property type="entry name" value="ABC2_TM"/>
</dbReference>
<evidence type="ECO:0000256" key="2">
    <source>
        <dbReference type="ARBA" id="ARBA00006012"/>
    </source>
</evidence>
<evidence type="ECO:0000259" key="11">
    <source>
        <dbReference type="PROSITE" id="PS50893"/>
    </source>
</evidence>
<dbReference type="Pfam" id="PF01061">
    <property type="entry name" value="ABC2_membrane"/>
    <property type="match status" value="2"/>
</dbReference>
<comment type="subcellular location">
    <subcellularLocation>
        <location evidence="1">Membrane</location>
        <topology evidence="1">Multi-pass membrane protein</topology>
    </subcellularLocation>
</comment>
<keyword evidence="4 10" id="KW-0812">Transmembrane</keyword>
<dbReference type="SUPFAM" id="SSF52540">
    <property type="entry name" value="P-loop containing nucleoside triphosphate hydrolases"/>
    <property type="match status" value="2"/>
</dbReference>
<evidence type="ECO:0000256" key="5">
    <source>
        <dbReference type="ARBA" id="ARBA00022741"/>
    </source>
</evidence>
<evidence type="ECO:0000256" key="4">
    <source>
        <dbReference type="ARBA" id="ARBA00022692"/>
    </source>
</evidence>
<feature type="transmembrane region" description="Helical" evidence="10">
    <location>
        <begin position="464"/>
        <end position="485"/>
    </location>
</feature>
<dbReference type="GeneID" id="31010282"/>
<feature type="transmembrane region" description="Helical" evidence="10">
    <location>
        <begin position="1238"/>
        <end position="1259"/>
    </location>
</feature>
<dbReference type="SMART" id="SM00382">
    <property type="entry name" value="AAA"/>
    <property type="match status" value="2"/>
</dbReference>
<feature type="compositionally biased region" description="Basic and acidic residues" evidence="9">
    <location>
        <begin position="722"/>
        <end position="733"/>
    </location>
</feature>
<comment type="similarity">
    <text evidence="2">Belongs to the ABC transporter superfamily. ABCG family. PDR (TC 3.A.1.205) subfamily.</text>
</comment>
<evidence type="ECO:0000256" key="8">
    <source>
        <dbReference type="ARBA" id="ARBA00023136"/>
    </source>
</evidence>
<keyword evidence="7 10" id="KW-1133">Transmembrane helix</keyword>
<name>A0A1J9RGF5_9PEZI</name>
<dbReference type="STRING" id="236234.A0A1J9RGF5"/>
<feature type="transmembrane region" description="Helical" evidence="10">
    <location>
        <begin position="572"/>
        <end position="590"/>
    </location>
</feature>
<organism evidence="12 13">
    <name type="scientific">Diplodia corticola</name>
    <dbReference type="NCBI Taxonomy" id="236234"/>
    <lineage>
        <taxon>Eukaryota</taxon>
        <taxon>Fungi</taxon>
        <taxon>Dikarya</taxon>
        <taxon>Ascomycota</taxon>
        <taxon>Pezizomycotina</taxon>
        <taxon>Dothideomycetes</taxon>
        <taxon>Dothideomycetes incertae sedis</taxon>
        <taxon>Botryosphaeriales</taxon>
        <taxon>Botryosphaeriaceae</taxon>
        <taxon>Diplodia</taxon>
    </lineage>
</organism>
<dbReference type="Proteomes" id="UP000183809">
    <property type="component" value="Unassembled WGS sequence"/>
</dbReference>